<dbReference type="GO" id="GO:0005615">
    <property type="term" value="C:extracellular space"/>
    <property type="evidence" value="ECO:0007669"/>
    <property type="project" value="TreeGrafter"/>
</dbReference>
<feature type="domain" description="WAP" evidence="7">
    <location>
        <begin position="73"/>
        <end position="121"/>
    </location>
</feature>
<dbReference type="Pfam" id="PF00095">
    <property type="entry name" value="WAP"/>
    <property type="match status" value="2"/>
</dbReference>
<evidence type="ECO:0000256" key="3">
    <source>
        <dbReference type="ARBA" id="ARBA00022729"/>
    </source>
</evidence>
<evidence type="ECO:0000259" key="7">
    <source>
        <dbReference type="PROSITE" id="PS51390"/>
    </source>
</evidence>
<organism evidence="8 9">
    <name type="scientific">Microcaecilia unicolor</name>
    <dbReference type="NCBI Taxonomy" id="1415580"/>
    <lineage>
        <taxon>Eukaryota</taxon>
        <taxon>Metazoa</taxon>
        <taxon>Chordata</taxon>
        <taxon>Craniata</taxon>
        <taxon>Vertebrata</taxon>
        <taxon>Euteleostomi</taxon>
        <taxon>Amphibia</taxon>
        <taxon>Gymnophiona</taxon>
        <taxon>Siphonopidae</taxon>
        <taxon>Microcaecilia</taxon>
    </lineage>
</organism>
<dbReference type="GeneID" id="115472037"/>
<evidence type="ECO:0000256" key="2">
    <source>
        <dbReference type="ARBA" id="ARBA00022525"/>
    </source>
</evidence>
<dbReference type="Gene3D" id="4.10.75.10">
    <property type="entry name" value="Elafin-like"/>
    <property type="match status" value="2"/>
</dbReference>
<dbReference type="InterPro" id="IPR036645">
    <property type="entry name" value="Elafin-like_sf"/>
</dbReference>
<dbReference type="InterPro" id="IPR050514">
    <property type="entry name" value="WAP_four-disulfide_core"/>
</dbReference>
<feature type="domain" description="WAP" evidence="7">
    <location>
        <begin position="26"/>
        <end position="65"/>
    </location>
</feature>
<dbReference type="SMART" id="SM00217">
    <property type="entry name" value="WAP"/>
    <property type="match status" value="2"/>
</dbReference>
<comment type="subcellular location">
    <subcellularLocation>
        <location evidence="1">Secreted</location>
    </subcellularLocation>
</comment>
<dbReference type="FunCoup" id="A0A6P7YGD8">
    <property type="interactions" value="93"/>
</dbReference>
<dbReference type="PANTHER" id="PTHR19441:SF34">
    <property type="entry name" value="WAP FOUR-DISULFIDE CORE DOMAIN PROTEIN 2"/>
    <property type="match status" value="1"/>
</dbReference>
<evidence type="ECO:0000256" key="4">
    <source>
        <dbReference type="ARBA" id="ARBA00022737"/>
    </source>
</evidence>
<keyword evidence="4" id="KW-0677">Repeat</keyword>
<reference evidence="9" key="1">
    <citation type="submission" date="2025-08" db="UniProtKB">
        <authorList>
            <consortium name="RefSeq"/>
        </authorList>
    </citation>
    <scope>IDENTIFICATION</scope>
</reference>
<dbReference type="PROSITE" id="PS51390">
    <property type="entry name" value="WAP"/>
    <property type="match status" value="2"/>
</dbReference>
<dbReference type="OrthoDB" id="6060011at2759"/>
<feature type="signal peptide" evidence="6">
    <location>
        <begin position="1"/>
        <end position="20"/>
    </location>
</feature>
<feature type="chain" id="PRO_5028385374" evidence="6">
    <location>
        <begin position="21"/>
        <end position="127"/>
    </location>
</feature>
<dbReference type="GO" id="GO:0019731">
    <property type="term" value="P:antibacterial humoral response"/>
    <property type="evidence" value="ECO:0007669"/>
    <property type="project" value="TreeGrafter"/>
</dbReference>
<dbReference type="GO" id="GO:0045087">
    <property type="term" value="P:innate immune response"/>
    <property type="evidence" value="ECO:0007669"/>
    <property type="project" value="TreeGrafter"/>
</dbReference>
<protein>
    <submittedName>
        <fullName evidence="9">WAP four-disulfide core domain protein 2-like isoform X1</fullName>
    </submittedName>
</protein>
<keyword evidence="8" id="KW-1185">Reference proteome</keyword>
<sequence length="127" mass="13345">MMAAGSISLLLALLVLCTDSYPTTPDAEHPGVCPELREWELGNCAIRCKSDSDCLNYMKCCGTGCDGSLCKLPNDKPGLCPEAIQAESCPSANQCKSDNQCQGTLKCCQSGCSQLSCQSPTAGSKQL</sequence>
<dbReference type="RefSeq" id="XP_030061934.1">
    <property type="nucleotide sequence ID" value="XM_030206074.1"/>
</dbReference>
<keyword evidence="3 6" id="KW-0732">Signal</keyword>
<evidence type="ECO:0000256" key="6">
    <source>
        <dbReference type="SAM" id="SignalP"/>
    </source>
</evidence>
<evidence type="ECO:0000256" key="1">
    <source>
        <dbReference type="ARBA" id="ARBA00004613"/>
    </source>
</evidence>
<dbReference type="GO" id="GO:0004867">
    <property type="term" value="F:serine-type endopeptidase inhibitor activity"/>
    <property type="evidence" value="ECO:0007669"/>
    <property type="project" value="TreeGrafter"/>
</dbReference>
<evidence type="ECO:0000256" key="5">
    <source>
        <dbReference type="ARBA" id="ARBA00023157"/>
    </source>
</evidence>
<keyword evidence="2" id="KW-0964">Secreted</keyword>
<name>A0A6P7YGD8_9AMPH</name>
<dbReference type="Proteomes" id="UP000515156">
    <property type="component" value="Chromosome 6"/>
</dbReference>
<dbReference type="InParanoid" id="A0A6P7YGD8"/>
<accession>A0A6P7YGD8</accession>
<gene>
    <name evidence="9" type="primary">LOC115472037</name>
</gene>
<dbReference type="PANTHER" id="PTHR19441">
    <property type="entry name" value="WHEY ACDIC PROTEIN WAP"/>
    <property type="match status" value="1"/>
</dbReference>
<dbReference type="InterPro" id="IPR008197">
    <property type="entry name" value="WAP_dom"/>
</dbReference>
<keyword evidence="5" id="KW-1015">Disulfide bond</keyword>
<dbReference type="SUPFAM" id="SSF57256">
    <property type="entry name" value="Elafin-like"/>
    <property type="match status" value="2"/>
</dbReference>
<dbReference type="AlphaFoldDB" id="A0A6P7YGD8"/>
<dbReference type="KEGG" id="muo:115472037"/>
<evidence type="ECO:0000313" key="9">
    <source>
        <dbReference type="RefSeq" id="XP_030061934.1"/>
    </source>
</evidence>
<evidence type="ECO:0000313" key="8">
    <source>
        <dbReference type="Proteomes" id="UP000515156"/>
    </source>
</evidence>
<proteinExistence type="predicted"/>